<evidence type="ECO:0000256" key="6">
    <source>
        <dbReference type="ARBA" id="ARBA00023008"/>
    </source>
</evidence>
<dbReference type="Gene3D" id="1.10.1280.10">
    <property type="entry name" value="Di-copper center containing domain from catechol oxidase"/>
    <property type="match status" value="1"/>
</dbReference>
<dbReference type="Pfam" id="PF00264">
    <property type="entry name" value="Tyrosinase"/>
    <property type="match status" value="1"/>
</dbReference>
<keyword evidence="8" id="KW-0470">Melanin biosynthesis</keyword>
<dbReference type="OrthoDB" id="6132182at2759"/>
<evidence type="ECO:0000256" key="9">
    <source>
        <dbReference type="ARBA" id="ARBA00048233"/>
    </source>
</evidence>
<keyword evidence="4" id="KW-0479">Metal-binding</keyword>
<evidence type="ECO:0000256" key="8">
    <source>
        <dbReference type="ARBA" id="ARBA00023101"/>
    </source>
</evidence>
<dbReference type="InterPro" id="IPR002227">
    <property type="entry name" value="Tyrosinase_Cu-bd"/>
</dbReference>
<keyword evidence="6" id="KW-0186">Copper</keyword>
<evidence type="ECO:0000256" key="1">
    <source>
        <dbReference type="ARBA" id="ARBA00001973"/>
    </source>
</evidence>
<dbReference type="EMBL" id="MU001745">
    <property type="protein sequence ID" value="KAF2800605.1"/>
    <property type="molecule type" value="Genomic_DNA"/>
</dbReference>
<organism evidence="13 14">
    <name type="scientific">Melanomma pulvis-pyrius CBS 109.77</name>
    <dbReference type="NCBI Taxonomy" id="1314802"/>
    <lineage>
        <taxon>Eukaryota</taxon>
        <taxon>Fungi</taxon>
        <taxon>Dikarya</taxon>
        <taxon>Ascomycota</taxon>
        <taxon>Pezizomycotina</taxon>
        <taxon>Dothideomycetes</taxon>
        <taxon>Pleosporomycetidae</taxon>
        <taxon>Pleosporales</taxon>
        <taxon>Melanommataceae</taxon>
        <taxon>Melanomma</taxon>
    </lineage>
</organism>
<dbReference type="PROSITE" id="PS00498">
    <property type="entry name" value="TYROSINASE_2"/>
    <property type="match status" value="1"/>
</dbReference>
<evidence type="ECO:0000256" key="2">
    <source>
        <dbReference type="ARBA" id="ARBA00009928"/>
    </source>
</evidence>
<proteinExistence type="inferred from homology"/>
<dbReference type="AlphaFoldDB" id="A0A6A6XX71"/>
<dbReference type="GO" id="GO:0042438">
    <property type="term" value="P:melanin biosynthetic process"/>
    <property type="evidence" value="ECO:0007669"/>
    <property type="project" value="UniProtKB-KW"/>
</dbReference>
<comment type="cofactor">
    <cofactor evidence="1">
        <name>Cu(2+)</name>
        <dbReference type="ChEBI" id="CHEBI:29036"/>
    </cofactor>
</comment>
<evidence type="ECO:0000256" key="7">
    <source>
        <dbReference type="ARBA" id="ARBA00023033"/>
    </source>
</evidence>
<evidence type="ECO:0000313" key="14">
    <source>
        <dbReference type="Proteomes" id="UP000799757"/>
    </source>
</evidence>
<evidence type="ECO:0000259" key="12">
    <source>
        <dbReference type="PROSITE" id="PS00498"/>
    </source>
</evidence>
<evidence type="ECO:0000256" key="5">
    <source>
        <dbReference type="ARBA" id="ARBA00023002"/>
    </source>
</evidence>
<feature type="domain" description="Tyrosinase copper-binding" evidence="12">
    <location>
        <begin position="283"/>
        <end position="294"/>
    </location>
</feature>
<keyword evidence="5" id="KW-0560">Oxidoreductase</keyword>
<sequence length="575" mass="63642">KRQNGFFSVLGVAGITGPASHPRLEIRELEKNKDQWNIYLLGLRKFQGVNQNDKLSYYQISGIHGRPYISWDGVNQSSDGSGGYCTHGSNIFPSWHRPYLALFEEVLYLNARQAISEFPNGELKDRYNKALATFRMPYWDWAAVPPSGQGSLPWSVQRPTIEVILPNGTNIVPNPLFSYTFHPFNQNNELVRTPWTTWPSTLRDPSSNEANAASRNDLVALQLDKNRPNLQSRVYNVLAMQHDYHNISNDLQPGDSLESVHDTIHNAVGSDGHMSMLAYSAFDPIFWLHHTNVDRMFAIWQALNPNSFVTSMSNPYSTFTFGSGFVADENTSLTPFHRDDSGKFWTSATTRSPSIFGYTYPELVGLSGNDTSSLVARVNALYGPNATPQKRGVEAEGKLIDRSSLTPRGIAGAPNFSGERQYIANIKVHKFGLDGSFDVYVFLGDKPGPDPRAWAREASFIGVNGMLSQSGITDAAKESQEANGAVPLTAALEAQVRSGQLESIKEDVVGPYLKQNLRWRILKTDGEEIAVNNAPGFQISVLWAEVQPAASTSEFPRIKGEYRVLMDATSGQPGG</sequence>
<dbReference type="PANTHER" id="PTHR11474">
    <property type="entry name" value="TYROSINASE FAMILY MEMBER"/>
    <property type="match status" value="1"/>
</dbReference>
<comment type="catalytic activity">
    <reaction evidence="9">
        <text>2 L-dopa + O2 = 2 L-dopaquinone + 2 H2O</text>
        <dbReference type="Rhea" id="RHEA:34287"/>
        <dbReference type="ChEBI" id="CHEBI:15377"/>
        <dbReference type="ChEBI" id="CHEBI:15379"/>
        <dbReference type="ChEBI" id="CHEBI:57504"/>
        <dbReference type="ChEBI" id="CHEBI:57924"/>
        <dbReference type="EC" id="1.14.18.1"/>
    </reaction>
</comment>
<dbReference type="GO" id="GO:0046872">
    <property type="term" value="F:metal ion binding"/>
    <property type="evidence" value="ECO:0007669"/>
    <property type="project" value="UniProtKB-KW"/>
</dbReference>
<dbReference type="PANTHER" id="PTHR11474:SF76">
    <property type="entry name" value="SHKT DOMAIN-CONTAINING PROTEIN"/>
    <property type="match status" value="1"/>
</dbReference>
<dbReference type="SUPFAM" id="SSF48056">
    <property type="entry name" value="Di-copper centre-containing domain"/>
    <property type="match status" value="1"/>
</dbReference>
<evidence type="ECO:0000256" key="4">
    <source>
        <dbReference type="ARBA" id="ARBA00022723"/>
    </source>
</evidence>
<accession>A0A6A6XX71</accession>
<name>A0A6A6XX71_9PLEO</name>
<dbReference type="PRINTS" id="PR00092">
    <property type="entry name" value="TYROSINASE"/>
</dbReference>
<gene>
    <name evidence="13" type="ORF">K505DRAFT_211460</name>
</gene>
<evidence type="ECO:0000256" key="3">
    <source>
        <dbReference type="ARBA" id="ARBA00011906"/>
    </source>
</evidence>
<keyword evidence="7" id="KW-0503">Monooxygenase</keyword>
<evidence type="ECO:0000259" key="11">
    <source>
        <dbReference type="PROSITE" id="PS00497"/>
    </source>
</evidence>
<dbReference type="InterPro" id="IPR050316">
    <property type="entry name" value="Tyrosinase/Hemocyanin"/>
</dbReference>
<feature type="non-terminal residue" evidence="13">
    <location>
        <position position="1"/>
    </location>
</feature>
<comment type="catalytic activity">
    <reaction evidence="10">
        <text>L-tyrosine + O2 = L-dopaquinone + H2O</text>
        <dbReference type="Rhea" id="RHEA:18117"/>
        <dbReference type="ChEBI" id="CHEBI:15377"/>
        <dbReference type="ChEBI" id="CHEBI:15379"/>
        <dbReference type="ChEBI" id="CHEBI:57924"/>
        <dbReference type="ChEBI" id="CHEBI:58315"/>
        <dbReference type="EC" id="1.14.18.1"/>
    </reaction>
</comment>
<protein>
    <recommendedName>
        <fullName evidence="3">tyrosinase</fullName>
        <ecNumber evidence="3">1.14.18.1</ecNumber>
    </recommendedName>
</protein>
<dbReference type="Pfam" id="PF18132">
    <property type="entry name" value="Tyrosinase_C"/>
    <property type="match status" value="1"/>
</dbReference>
<reference evidence="13" key="1">
    <citation type="journal article" date="2020" name="Stud. Mycol.">
        <title>101 Dothideomycetes genomes: a test case for predicting lifestyles and emergence of pathogens.</title>
        <authorList>
            <person name="Haridas S."/>
            <person name="Albert R."/>
            <person name="Binder M."/>
            <person name="Bloem J."/>
            <person name="Labutti K."/>
            <person name="Salamov A."/>
            <person name="Andreopoulos B."/>
            <person name="Baker S."/>
            <person name="Barry K."/>
            <person name="Bills G."/>
            <person name="Bluhm B."/>
            <person name="Cannon C."/>
            <person name="Castanera R."/>
            <person name="Culley D."/>
            <person name="Daum C."/>
            <person name="Ezra D."/>
            <person name="Gonzalez J."/>
            <person name="Henrissat B."/>
            <person name="Kuo A."/>
            <person name="Liang C."/>
            <person name="Lipzen A."/>
            <person name="Lutzoni F."/>
            <person name="Magnuson J."/>
            <person name="Mondo S."/>
            <person name="Nolan M."/>
            <person name="Ohm R."/>
            <person name="Pangilinan J."/>
            <person name="Park H.-J."/>
            <person name="Ramirez L."/>
            <person name="Alfaro M."/>
            <person name="Sun H."/>
            <person name="Tritt A."/>
            <person name="Yoshinaga Y."/>
            <person name="Zwiers L.-H."/>
            <person name="Turgeon B."/>
            <person name="Goodwin S."/>
            <person name="Spatafora J."/>
            <person name="Crous P."/>
            <person name="Grigoriev I."/>
        </authorList>
    </citation>
    <scope>NUCLEOTIDE SEQUENCE</scope>
    <source>
        <strain evidence="13">CBS 109.77</strain>
    </source>
</reference>
<dbReference type="Proteomes" id="UP000799757">
    <property type="component" value="Unassembled WGS sequence"/>
</dbReference>
<feature type="non-terminal residue" evidence="13">
    <location>
        <position position="575"/>
    </location>
</feature>
<dbReference type="PROSITE" id="PS00497">
    <property type="entry name" value="TYROSINASE_1"/>
    <property type="match status" value="1"/>
</dbReference>
<dbReference type="InterPro" id="IPR008922">
    <property type="entry name" value="Di-copper_centre_dom_sf"/>
</dbReference>
<comment type="similarity">
    <text evidence="2">Belongs to the tyrosinase family.</text>
</comment>
<feature type="domain" description="Tyrosinase copper-binding" evidence="11">
    <location>
        <begin position="87"/>
        <end position="104"/>
    </location>
</feature>
<dbReference type="GO" id="GO:0004503">
    <property type="term" value="F:tyrosinase activity"/>
    <property type="evidence" value="ECO:0007669"/>
    <property type="project" value="UniProtKB-EC"/>
</dbReference>
<keyword evidence="14" id="KW-1185">Reference proteome</keyword>
<evidence type="ECO:0000313" key="13">
    <source>
        <dbReference type="EMBL" id="KAF2800605.1"/>
    </source>
</evidence>
<dbReference type="EC" id="1.14.18.1" evidence="3"/>
<dbReference type="Gene3D" id="2.60.310.20">
    <property type="match status" value="1"/>
</dbReference>
<dbReference type="InterPro" id="IPR041640">
    <property type="entry name" value="Tyrosinase_C"/>
</dbReference>
<evidence type="ECO:0000256" key="10">
    <source>
        <dbReference type="ARBA" id="ARBA00048881"/>
    </source>
</evidence>